<dbReference type="InterPro" id="IPR055974">
    <property type="entry name" value="DUF7552"/>
</dbReference>
<sequence length="304" mass="32758">MVGTTLAELRDRIETLASSDGEYYLVCARTGDRPVPAAEARFDSRSTAQRAARATERYRRALRRYDPRLPHYDVVVCQAVEPRVTGERPAGDSTDEGAPADTGSGDASAEPTRRRRIDFCHSVAAAVFETLSAAGHDAVESAVMDTYFDLAETVDDLDDLCVCLLESMATELDRRLTPDERADVLADAAGRLPPVESGRRPIPAAFSHLRDRGLLDGYVESPPSASTDGGTRSVVVRLSGYALSPRNGRLPVLPLVLALYRGAGDGPPAALRAVHVDGDWRLTLVYTRDGGPEELASVPIRSAL</sequence>
<feature type="region of interest" description="Disordered" evidence="1">
    <location>
        <begin position="83"/>
        <end position="112"/>
    </location>
</feature>
<dbReference type="InterPro" id="IPR055973">
    <property type="entry name" value="DUF7551"/>
</dbReference>
<dbReference type="EMBL" id="JAHQXF010000001">
    <property type="protein sequence ID" value="MBV0923944.1"/>
    <property type="molecule type" value="Genomic_DNA"/>
</dbReference>
<proteinExistence type="predicted"/>
<dbReference type="OrthoDB" id="342580at2157"/>
<gene>
    <name evidence="4" type="ORF">KTS45_06980</name>
</gene>
<dbReference type="Pfam" id="PF24422">
    <property type="entry name" value="DUF7552"/>
    <property type="match status" value="1"/>
</dbReference>
<feature type="domain" description="DUF7551" evidence="2">
    <location>
        <begin position="117"/>
        <end position="300"/>
    </location>
</feature>
<evidence type="ECO:0000313" key="5">
    <source>
        <dbReference type="Proteomes" id="UP000766550"/>
    </source>
</evidence>
<reference evidence="4 5" key="1">
    <citation type="submission" date="2021-06" db="EMBL/GenBank/DDBJ databases">
        <title>New haloarchaea isolates fom saline soil.</title>
        <authorList>
            <person name="Duran-Viseras A."/>
            <person name="Sanchez-Porro C.S."/>
            <person name="Ventosa A."/>
        </authorList>
    </citation>
    <scope>NUCLEOTIDE SEQUENCE [LARGE SCALE GENOMIC DNA]</scope>
    <source>
        <strain evidence="4 5">JCM 183640</strain>
    </source>
</reference>
<evidence type="ECO:0000259" key="2">
    <source>
        <dbReference type="Pfam" id="PF24420"/>
    </source>
</evidence>
<name>A0A8J7Y9V9_9EURY</name>
<protein>
    <submittedName>
        <fullName evidence="4">Uncharacterized protein</fullName>
    </submittedName>
</protein>
<feature type="domain" description="DUF7552" evidence="3">
    <location>
        <begin position="5"/>
        <end position="79"/>
    </location>
</feature>
<organism evidence="4 5">
    <name type="scientific">Haloarcula limicola</name>
    <dbReference type="NCBI Taxonomy" id="1429915"/>
    <lineage>
        <taxon>Archaea</taxon>
        <taxon>Methanobacteriati</taxon>
        <taxon>Methanobacteriota</taxon>
        <taxon>Stenosarchaea group</taxon>
        <taxon>Halobacteria</taxon>
        <taxon>Halobacteriales</taxon>
        <taxon>Haloarculaceae</taxon>
        <taxon>Haloarcula</taxon>
    </lineage>
</organism>
<evidence type="ECO:0000256" key="1">
    <source>
        <dbReference type="SAM" id="MobiDB-lite"/>
    </source>
</evidence>
<evidence type="ECO:0000313" key="4">
    <source>
        <dbReference type="EMBL" id="MBV0923944.1"/>
    </source>
</evidence>
<keyword evidence="5" id="KW-1185">Reference proteome</keyword>
<dbReference type="Pfam" id="PF24420">
    <property type="entry name" value="DUF7551"/>
    <property type="match status" value="1"/>
</dbReference>
<comment type="caution">
    <text evidence="4">The sequence shown here is derived from an EMBL/GenBank/DDBJ whole genome shotgun (WGS) entry which is preliminary data.</text>
</comment>
<dbReference type="RefSeq" id="WP_162317035.1">
    <property type="nucleotide sequence ID" value="NZ_JAHQXF010000001.1"/>
</dbReference>
<accession>A0A8J7Y9V9</accession>
<evidence type="ECO:0000259" key="3">
    <source>
        <dbReference type="Pfam" id="PF24422"/>
    </source>
</evidence>
<dbReference type="AlphaFoldDB" id="A0A8J7Y9V9"/>
<dbReference type="Proteomes" id="UP000766550">
    <property type="component" value="Unassembled WGS sequence"/>
</dbReference>